<keyword evidence="1" id="KW-0560">Oxidoreductase</keyword>
<dbReference type="RefSeq" id="WP_377935586.1">
    <property type="nucleotide sequence ID" value="NZ_JBHUEA010000021.1"/>
</dbReference>
<gene>
    <name evidence="1" type="ORF">ACFSBI_12970</name>
</gene>
<protein>
    <submittedName>
        <fullName evidence="1">Gluconate 2-dehydrogenase subunit 3 family protein</fullName>
        <ecNumber evidence="1">1.-.-.-</ecNumber>
    </submittedName>
</protein>
<evidence type="ECO:0000313" key="2">
    <source>
        <dbReference type="Proteomes" id="UP001597347"/>
    </source>
</evidence>
<name>A0ABW4LG53_9MICO</name>
<dbReference type="EC" id="1.-.-.-" evidence="1"/>
<dbReference type="Pfam" id="PF13618">
    <property type="entry name" value="Gluconate_2-dh3"/>
    <property type="match status" value="1"/>
</dbReference>
<organism evidence="1 2">
    <name type="scientific">Amnibacterium endophyticum</name>
    <dbReference type="NCBI Taxonomy" id="2109337"/>
    <lineage>
        <taxon>Bacteria</taxon>
        <taxon>Bacillati</taxon>
        <taxon>Actinomycetota</taxon>
        <taxon>Actinomycetes</taxon>
        <taxon>Micrococcales</taxon>
        <taxon>Microbacteriaceae</taxon>
        <taxon>Amnibacterium</taxon>
    </lineage>
</organism>
<dbReference type="GO" id="GO:0016491">
    <property type="term" value="F:oxidoreductase activity"/>
    <property type="evidence" value="ECO:0007669"/>
    <property type="project" value="UniProtKB-KW"/>
</dbReference>
<dbReference type="EMBL" id="JBHUEA010000021">
    <property type="protein sequence ID" value="MFD1722463.1"/>
    <property type="molecule type" value="Genomic_DNA"/>
</dbReference>
<sequence>MSAEADRGDAWKRRFPGFSAVGQAQHWDEATRKVVLGRLEPPKPIRYLPEELRPAGIALVAQLIDVDQAFAFGLLSSIDARLADNETDGWHYDDMPIDHDAWKRSLAGLDADAEASGGTPFAALPHDAQHDLLEGVRTSQADLWHGMPPARVWNLWTRYVCTAFYAHPSAWDEMGFPGPAYPRGYKNPGLDAREPFEVKDTMPHMDPTVSSAP</sequence>
<dbReference type="Proteomes" id="UP001597347">
    <property type="component" value="Unassembled WGS sequence"/>
</dbReference>
<evidence type="ECO:0000313" key="1">
    <source>
        <dbReference type="EMBL" id="MFD1722463.1"/>
    </source>
</evidence>
<accession>A0ABW4LG53</accession>
<comment type="caution">
    <text evidence="1">The sequence shown here is derived from an EMBL/GenBank/DDBJ whole genome shotgun (WGS) entry which is preliminary data.</text>
</comment>
<reference evidence="2" key="1">
    <citation type="journal article" date="2019" name="Int. J. Syst. Evol. Microbiol.">
        <title>The Global Catalogue of Microorganisms (GCM) 10K type strain sequencing project: providing services to taxonomists for standard genome sequencing and annotation.</title>
        <authorList>
            <consortium name="The Broad Institute Genomics Platform"/>
            <consortium name="The Broad Institute Genome Sequencing Center for Infectious Disease"/>
            <person name="Wu L."/>
            <person name="Ma J."/>
        </authorList>
    </citation>
    <scope>NUCLEOTIDE SEQUENCE [LARGE SCALE GENOMIC DNA]</scope>
    <source>
        <strain evidence="2">CGMCC 1.12471</strain>
    </source>
</reference>
<dbReference type="InterPro" id="IPR027056">
    <property type="entry name" value="Gluconate_2DH_su3"/>
</dbReference>
<proteinExistence type="predicted"/>
<keyword evidence="2" id="KW-1185">Reference proteome</keyword>